<dbReference type="PANTHER" id="PTHR48250">
    <property type="entry name" value="CUTINASE 2-RELATED"/>
    <property type="match status" value="1"/>
</dbReference>
<feature type="active site" description="Proton donor/acceptor" evidence="10">
    <location>
        <position position="263"/>
    </location>
</feature>
<evidence type="ECO:0000256" key="11">
    <source>
        <dbReference type="PIRSR" id="PIRSR611150-2"/>
    </source>
</evidence>
<evidence type="ECO:0000256" key="1">
    <source>
        <dbReference type="ARBA" id="ARBA00004613"/>
    </source>
</evidence>
<dbReference type="OrthoDB" id="2975078at2759"/>
<sequence>MPFHTSQKLAFLSLLPTIFSSPLPNAQVNSNAIPKSTNTTAMAQAAALSASQKTSVTSSSTSSSQINGLLAAASMAPIINMKVQVISGSLTIFEQGIATALNVGITASDTACSPMMVIFARGTTEPGNVGLFAGPPFFKALEEKMGSGTVGVQGVEYEASVTGFLQGGDAKGSAAMATLAESTIKKCPNSKIVMSGYSQGCLLVRNAAAMLPAATMAKVNSVVMFGDPRDGKPVTNYDAAKTLVVCHALDNICAGGDLILIDHLTYSGDAVSAAAFAASRAKA</sequence>
<dbReference type="SUPFAM" id="SSF53474">
    <property type="entry name" value="alpha/beta-Hydrolases"/>
    <property type="match status" value="1"/>
</dbReference>
<keyword evidence="14" id="KW-1185">Reference proteome</keyword>
<evidence type="ECO:0000256" key="4">
    <source>
        <dbReference type="ARBA" id="ARBA00022487"/>
    </source>
</evidence>
<comment type="catalytic activity">
    <reaction evidence="9 12">
        <text>cutin + H2O = cutin monomers.</text>
        <dbReference type="EC" id="3.1.1.74"/>
    </reaction>
</comment>
<keyword evidence="6 12" id="KW-0732">Signal</keyword>
<dbReference type="PRINTS" id="PR00129">
    <property type="entry name" value="CUTINASE"/>
</dbReference>
<dbReference type="InterPro" id="IPR029058">
    <property type="entry name" value="AB_hydrolase_fold"/>
</dbReference>
<dbReference type="InterPro" id="IPR000675">
    <property type="entry name" value="Cutinase/axe"/>
</dbReference>
<feature type="active site" evidence="10">
    <location>
        <position position="250"/>
    </location>
</feature>
<protein>
    <recommendedName>
        <fullName evidence="3 12">Cutinase</fullName>
        <ecNumber evidence="3 12">3.1.1.74</ecNumber>
    </recommendedName>
</protein>
<evidence type="ECO:0000256" key="2">
    <source>
        <dbReference type="ARBA" id="ARBA00007534"/>
    </source>
</evidence>
<keyword evidence="7 12" id="KW-0378">Hydrolase</keyword>
<dbReference type="Gene3D" id="3.40.50.1820">
    <property type="entry name" value="alpha/beta hydrolase"/>
    <property type="match status" value="1"/>
</dbReference>
<dbReference type="InterPro" id="IPR043580">
    <property type="entry name" value="CUTINASE_1"/>
</dbReference>
<dbReference type="Proteomes" id="UP000178912">
    <property type="component" value="Unassembled WGS sequence"/>
</dbReference>
<keyword evidence="5 12" id="KW-0964">Secreted</keyword>
<name>A0A1E1K541_9HELO</name>
<dbReference type="GO" id="GO:0016052">
    <property type="term" value="P:carbohydrate catabolic process"/>
    <property type="evidence" value="ECO:0007669"/>
    <property type="project" value="TreeGrafter"/>
</dbReference>
<feature type="disulfide bond" evidence="11">
    <location>
        <begin position="246"/>
        <end position="253"/>
    </location>
</feature>
<organism evidence="13 14">
    <name type="scientific">Rhynchosporium agropyri</name>
    <dbReference type="NCBI Taxonomy" id="914238"/>
    <lineage>
        <taxon>Eukaryota</taxon>
        <taxon>Fungi</taxon>
        <taxon>Dikarya</taxon>
        <taxon>Ascomycota</taxon>
        <taxon>Pezizomycotina</taxon>
        <taxon>Leotiomycetes</taxon>
        <taxon>Helotiales</taxon>
        <taxon>Ploettnerulaceae</taxon>
        <taxon>Rhynchosporium</taxon>
    </lineage>
</organism>
<evidence type="ECO:0000256" key="3">
    <source>
        <dbReference type="ARBA" id="ARBA00013095"/>
    </source>
</evidence>
<evidence type="ECO:0000313" key="13">
    <source>
        <dbReference type="EMBL" id="CZS93205.1"/>
    </source>
</evidence>
<comment type="subcellular location">
    <subcellularLocation>
        <location evidence="1 12">Secreted</location>
    </subcellularLocation>
</comment>
<gene>
    <name evidence="13" type="ORF">RAG0_03592</name>
</gene>
<comment type="function">
    <text evidence="12">Catalyzes the hydrolysis of complex carboxylic polyesters found in the cell wall of plants. Degrades cutin, a macromolecule that forms the structure of the plant cuticle.</text>
</comment>
<dbReference type="EMBL" id="FJUX01000015">
    <property type="protein sequence ID" value="CZS93205.1"/>
    <property type="molecule type" value="Genomic_DNA"/>
</dbReference>
<dbReference type="PANTHER" id="PTHR48250:SF1">
    <property type="entry name" value="CUTINASE"/>
    <property type="match status" value="1"/>
</dbReference>
<reference evidence="14" key="1">
    <citation type="submission" date="2016-03" db="EMBL/GenBank/DDBJ databases">
        <authorList>
            <person name="Guldener U."/>
        </authorList>
    </citation>
    <scope>NUCLEOTIDE SEQUENCE [LARGE SCALE GENOMIC DNA]</scope>
    <source>
        <strain evidence="14">04CH-RAC-A.6.1</strain>
    </source>
</reference>
<accession>A0A1E1K541</accession>
<evidence type="ECO:0000313" key="14">
    <source>
        <dbReference type="Proteomes" id="UP000178912"/>
    </source>
</evidence>
<evidence type="ECO:0000256" key="5">
    <source>
        <dbReference type="ARBA" id="ARBA00022525"/>
    </source>
</evidence>
<evidence type="ECO:0000256" key="10">
    <source>
        <dbReference type="PIRSR" id="PIRSR611150-1"/>
    </source>
</evidence>
<dbReference type="SMART" id="SM01110">
    <property type="entry name" value="Cutinase"/>
    <property type="match status" value="1"/>
</dbReference>
<keyword evidence="8 11" id="KW-1015">Disulfide bond</keyword>
<feature type="disulfide bond" evidence="11">
    <location>
        <begin position="112"/>
        <end position="187"/>
    </location>
</feature>
<feature type="chain" id="PRO_5009362651" description="Cutinase" evidence="12">
    <location>
        <begin position="21"/>
        <end position="283"/>
    </location>
</feature>
<comment type="similarity">
    <text evidence="2 12">Belongs to the cutinase family.</text>
</comment>
<evidence type="ECO:0000256" key="9">
    <source>
        <dbReference type="ARBA" id="ARBA00034045"/>
    </source>
</evidence>
<evidence type="ECO:0000256" key="8">
    <source>
        <dbReference type="ARBA" id="ARBA00023157"/>
    </source>
</evidence>
<dbReference type="Pfam" id="PF01083">
    <property type="entry name" value="Cutinase"/>
    <property type="match status" value="1"/>
</dbReference>
<evidence type="ECO:0000256" key="7">
    <source>
        <dbReference type="ARBA" id="ARBA00022801"/>
    </source>
</evidence>
<dbReference type="PROSITE" id="PS00155">
    <property type="entry name" value="CUTINASE_1"/>
    <property type="match status" value="1"/>
</dbReference>
<proteinExistence type="inferred from homology"/>
<dbReference type="InterPro" id="IPR011150">
    <property type="entry name" value="Cutinase_monf"/>
</dbReference>
<dbReference type="GO" id="GO:0005576">
    <property type="term" value="C:extracellular region"/>
    <property type="evidence" value="ECO:0007669"/>
    <property type="project" value="UniProtKB-SubCell"/>
</dbReference>
<evidence type="ECO:0000256" key="6">
    <source>
        <dbReference type="ARBA" id="ARBA00022729"/>
    </source>
</evidence>
<keyword evidence="4 12" id="KW-0719">Serine esterase</keyword>
<feature type="signal peptide" evidence="12">
    <location>
        <begin position="1"/>
        <end position="20"/>
    </location>
</feature>
<dbReference type="EC" id="3.1.1.74" evidence="3 12"/>
<dbReference type="InterPro" id="IPR043579">
    <property type="entry name" value="CUTINASE_2"/>
</dbReference>
<feature type="active site" description="Nucleophile" evidence="10">
    <location>
        <position position="198"/>
    </location>
</feature>
<dbReference type="AlphaFoldDB" id="A0A1E1K541"/>
<evidence type="ECO:0000256" key="12">
    <source>
        <dbReference type="RuleBase" id="RU361263"/>
    </source>
</evidence>
<dbReference type="GO" id="GO:0050525">
    <property type="term" value="F:cutinase activity"/>
    <property type="evidence" value="ECO:0007669"/>
    <property type="project" value="UniProtKB-UniRule"/>
</dbReference>
<dbReference type="PROSITE" id="PS00931">
    <property type="entry name" value="CUTINASE_2"/>
    <property type="match status" value="1"/>
</dbReference>